<feature type="transmembrane region" description="Helical" evidence="12">
    <location>
        <begin position="162"/>
        <end position="180"/>
    </location>
</feature>
<keyword evidence="9 11" id="KW-0472">Membrane</keyword>
<sequence>MFALITAAIAPGMALLSYFYLRNHYSTNTIALVFRTFLIGVLLVFPVMVLQYAFTAEGYFTHPFTQAFFLYGFVEEFFKWFLLWIFAYQHATFARRYDGIVYGASLSLGFATLENVFYLVANGLETAFGRALLPVSSHALYGVIMGYYLGRAKVEEENRVKHLTMSLSLPIILHGVYDFILLSFGIYFLVALIPFMFFLWWVALKKVKRAHQLDV</sequence>
<dbReference type="PIRSF" id="PIRSF016933">
    <property type="entry name" value="PrsW"/>
    <property type="match status" value="1"/>
</dbReference>
<comment type="function">
    <text evidence="11">Involved in the degradation of specific anti-sigma factors.</text>
</comment>
<dbReference type="GO" id="GO:0006508">
    <property type="term" value="P:proteolysis"/>
    <property type="evidence" value="ECO:0007669"/>
    <property type="project" value="UniProtKB-KW"/>
</dbReference>
<proteinExistence type="inferred from homology"/>
<dbReference type="InterPro" id="IPR023596">
    <property type="entry name" value="Peptidase_PrsW_arch/bac"/>
</dbReference>
<evidence type="ECO:0000256" key="7">
    <source>
        <dbReference type="ARBA" id="ARBA00022801"/>
    </source>
</evidence>
<keyword evidence="7 11" id="KW-0378">Hydrolase</keyword>
<dbReference type="EMBL" id="JRJU01000010">
    <property type="protein sequence ID" value="KHF40364.1"/>
    <property type="molecule type" value="Genomic_DNA"/>
</dbReference>
<dbReference type="STRING" id="333138.LQ50_10250"/>
<evidence type="ECO:0000313" key="13">
    <source>
        <dbReference type="EMBL" id="KHF40364.1"/>
    </source>
</evidence>
<dbReference type="Proteomes" id="UP000030832">
    <property type="component" value="Unassembled WGS sequence"/>
</dbReference>
<evidence type="ECO:0000256" key="10">
    <source>
        <dbReference type="ARBA" id="ARBA00030345"/>
    </source>
</evidence>
<dbReference type="OrthoDB" id="5504276at2"/>
<dbReference type="RefSeq" id="WP_034628566.1">
    <property type="nucleotide sequence ID" value="NZ_JRJU01000010.1"/>
</dbReference>
<comment type="subcellular location">
    <subcellularLocation>
        <location evidence="1">Cell membrane</location>
        <topology evidence="1">Multi-pass membrane protein</topology>
    </subcellularLocation>
</comment>
<keyword evidence="14" id="KW-1185">Reference proteome</keyword>
<protein>
    <recommendedName>
        <fullName evidence="3 11">Protease PrsW</fullName>
        <ecNumber evidence="11">3.4.-.-</ecNumber>
    </recommendedName>
    <alternativeName>
        <fullName evidence="10 11">Protease responsible for activating sigma-W</fullName>
    </alternativeName>
</protein>
<dbReference type="Pfam" id="PF13367">
    <property type="entry name" value="PrsW-protease"/>
    <property type="match status" value="1"/>
</dbReference>
<evidence type="ECO:0000256" key="6">
    <source>
        <dbReference type="ARBA" id="ARBA00022692"/>
    </source>
</evidence>
<feature type="transmembrane region" description="Helical" evidence="12">
    <location>
        <begin position="33"/>
        <end position="54"/>
    </location>
</feature>
<feature type="transmembrane region" description="Helical" evidence="12">
    <location>
        <begin position="186"/>
        <end position="204"/>
    </location>
</feature>
<evidence type="ECO:0000256" key="12">
    <source>
        <dbReference type="SAM" id="Phobius"/>
    </source>
</evidence>
<dbReference type="GO" id="GO:0005886">
    <property type="term" value="C:plasma membrane"/>
    <property type="evidence" value="ECO:0007669"/>
    <property type="project" value="UniProtKB-SubCell"/>
</dbReference>
<feature type="transmembrane region" description="Helical" evidence="12">
    <location>
        <begin position="127"/>
        <end position="150"/>
    </location>
</feature>
<evidence type="ECO:0000256" key="4">
    <source>
        <dbReference type="ARBA" id="ARBA00022475"/>
    </source>
</evidence>
<dbReference type="eggNOG" id="COG2339">
    <property type="taxonomic scope" value="Bacteria"/>
</dbReference>
<evidence type="ECO:0000256" key="2">
    <source>
        <dbReference type="ARBA" id="ARBA00009165"/>
    </source>
</evidence>
<dbReference type="AlphaFoldDB" id="A0A0B0IK20"/>
<dbReference type="PANTHER" id="PTHR36844:SF1">
    <property type="entry name" value="PROTEASE PRSW"/>
    <property type="match status" value="1"/>
</dbReference>
<dbReference type="EC" id="3.4.-.-" evidence="11"/>
<keyword evidence="4 11" id="KW-1003">Cell membrane</keyword>
<name>A0A0B0IK20_9BACI</name>
<dbReference type="GO" id="GO:0008233">
    <property type="term" value="F:peptidase activity"/>
    <property type="evidence" value="ECO:0007669"/>
    <property type="project" value="UniProtKB-KW"/>
</dbReference>
<evidence type="ECO:0000256" key="3">
    <source>
        <dbReference type="ARBA" id="ARBA00018997"/>
    </source>
</evidence>
<dbReference type="NCBIfam" id="NF033739">
    <property type="entry name" value="intramemb_PrsW"/>
    <property type="match status" value="1"/>
</dbReference>
<evidence type="ECO:0000256" key="9">
    <source>
        <dbReference type="ARBA" id="ARBA00023136"/>
    </source>
</evidence>
<keyword evidence="6 12" id="KW-0812">Transmembrane</keyword>
<organism evidence="13 14">
    <name type="scientific">Halalkalibacter okhensis</name>
    <dbReference type="NCBI Taxonomy" id="333138"/>
    <lineage>
        <taxon>Bacteria</taxon>
        <taxon>Bacillati</taxon>
        <taxon>Bacillota</taxon>
        <taxon>Bacilli</taxon>
        <taxon>Bacillales</taxon>
        <taxon>Bacillaceae</taxon>
        <taxon>Halalkalibacter</taxon>
    </lineage>
</organism>
<reference evidence="13 14" key="1">
    <citation type="submission" date="2014-09" db="EMBL/GenBank/DDBJ databases">
        <title>Genome sequencing and annotation of Bacillus Okhensis strain Kh10-101T.</title>
        <authorList>
            <person name="Prakash J.S."/>
        </authorList>
    </citation>
    <scope>NUCLEOTIDE SEQUENCE [LARGE SCALE GENOMIC DNA]</scope>
    <source>
        <strain evidence="14">Kh10-101T</strain>
    </source>
</reference>
<dbReference type="InterPro" id="IPR026898">
    <property type="entry name" value="PrsW"/>
</dbReference>
<evidence type="ECO:0000256" key="8">
    <source>
        <dbReference type="ARBA" id="ARBA00022989"/>
    </source>
</evidence>
<feature type="transmembrane region" description="Helical" evidence="12">
    <location>
        <begin position="66"/>
        <end position="88"/>
    </location>
</feature>
<evidence type="ECO:0000256" key="5">
    <source>
        <dbReference type="ARBA" id="ARBA00022670"/>
    </source>
</evidence>
<evidence type="ECO:0000256" key="1">
    <source>
        <dbReference type="ARBA" id="ARBA00004651"/>
    </source>
</evidence>
<feature type="transmembrane region" description="Helical" evidence="12">
    <location>
        <begin position="6"/>
        <end position="21"/>
    </location>
</feature>
<evidence type="ECO:0000256" key="11">
    <source>
        <dbReference type="PIRNR" id="PIRNR016933"/>
    </source>
</evidence>
<keyword evidence="5 11" id="KW-0645">Protease</keyword>
<dbReference type="MEROPS" id="M82.001"/>
<dbReference type="PANTHER" id="PTHR36844">
    <property type="entry name" value="PROTEASE PRSW"/>
    <property type="match status" value="1"/>
</dbReference>
<keyword evidence="8 12" id="KW-1133">Transmembrane helix</keyword>
<gene>
    <name evidence="13" type="ORF">LQ50_10250</name>
</gene>
<comment type="caution">
    <text evidence="13">The sequence shown here is derived from an EMBL/GenBank/DDBJ whole genome shotgun (WGS) entry which is preliminary data.</text>
</comment>
<feature type="transmembrane region" description="Helical" evidence="12">
    <location>
        <begin position="100"/>
        <end position="121"/>
    </location>
</feature>
<comment type="similarity">
    <text evidence="2 11">Belongs to the protease PrsW family.</text>
</comment>
<accession>A0A0B0IK20</accession>
<evidence type="ECO:0000313" key="14">
    <source>
        <dbReference type="Proteomes" id="UP000030832"/>
    </source>
</evidence>